<dbReference type="PROSITE" id="PS50011">
    <property type="entry name" value="PROTEIN_KINASE_DOM"/>
    <property type="match status" value="1"/>
</dbReference>
<keyword evidence="5" id="KW-0732">Signal</keyword>
<evidence type="ECO:0000256" key="1">
    <source>
        <dbReference type="ARBA" id="ARBA00004479"/>
    </source>
</evidence>
<dbReference type="InterPro" id="IPR001220">
    <property type="entry name" value="Legume_lectin_dom"/>
</dbReference>
<evidence type="ECO:0000256" key="11">
    <source>
        <dbReference type="ARBA" id="ARBA00023170"/>
    </source>
</evidence>
<evidence type="ECO:0000256" key="5">
    <source>
        <dbReference type="ARBA" id="ARBA00022729"/>
    </source>
</evidence>
<dbReference type="InterPro" id="IPR011009">
    <property type="entry name" value="Kinase-like_dom_sf"/>
</dbReference>
<dbReference type="InterPro" id="IPR001245">
    <property type="entry name" value="Ser-Thr/Tyr_kinase_cat_dom"/>
</dbReference>
<gene>
    <name evidence="15" type="ORF">RHGRI_022542</name>
</gene>
<feature type="domain" description="Protein kinase" evidence="14">
    <location>
        <begin position="339"/>
        <end position="515"/>
    </location>
</feature>
<dbReference type="GO" id="GO:0051707">
    <property type="term" value="P:response to other organism"/>
    <property type="evidence" value="ECO:0007669"/>
    <property type="project" value="UniProtKB-ARBA"/>
</dbReference>
<comment type="similarity">
    <text evidence="2">In the N-terminal section; belongs to the leguminous lectin family.</text>
</comment>
<evidence type="ECO:0000313" key="16">
    <source>
        <dbReference type="Proteomes" id="UP000823749"/>
    </source>
</evidence>
<keyword evidence="10 13" id="KW-0472">Membrane</keyword>
<evidence type="ECO:0000256" key="10">
    <source>
        <dbReference type="ARBA" id="ARBA00023136"/>
    </source>
</evidence>
<proteinExistence type="inferred from homology"/>
<dbReference type="Pfam" id="PF00139">
    <property type="entry name" value="Lectin_legB"/>
    <property type="match status" value="1"/>
</dbReference>
<dbReference type="PROSITE" id="PS00107">
    <property type="entry name" value="PROTEIN_KINASE_ATP"/>
    <property type="match status" value="1"/>
</dbReference>
<keyword evidence="9 13" id="KW-1133">Transmembrane helix</keyword>
<evidence type="ECO:0000256" key="9">
    <source>
        <dbReference type="ARBA" id="ARBA00022989"/>
    </source>
</evidence>
<keyword evidence="4 13" id="KW-0812">Transmembrane</keyword>
<dbReference type="EMBL" id="JACTNZ010000008">
    <property type="protein sequence ID" value="KAG5534443.1"/>
    <property type="molecule type" value="Genomic_DNA"/>
</dbReference>
<evidence type="ECO:0000256" key="2">
    <source>
        <dbReference type="ARBA" id="ARBA00008536"/>
    </source>
</evidence>
<keyword evidence="11" id="KW-0675">Receptor</keyword>
<evidence type="ECO:0000256" key="3">
    <source>
        <dbReference type="ARBA" id="ARBA00010217"/>
    </source>
</evidence>
<dbReference type="InterPro" id="IPR013320">
    <property type="entry name" value="ConA-like_dom_sf"/>
</dbReference>
<dbReference type="Pfam" id="PF07714">
    <property type="entry name" value="PK_Tyr_Ser-Thr"/>
    <property type="match status" value="1"/>
</dbReference>
<evidence type="ECO:0000256" key="8">
    <source>
        <dbReference type="ARBA" id="ARBA00022840"/>
    </source>
</evidence>
<dbReference type="Gene3D" id="2.60.120.200">
    <property type="match status" value="1"/>
</dbReference>
<dbReference type="CDD" id="cd06899">
    <property type="entry name" value="lectin_legume_LecRK_Arcelin_ConA"/>
    <property type="match status" value="1"/>
</dbReference>
<comment type="caution">
    <text evidence="15">The sequence shown here is derived from an EMBL/GenBank/DDBJ whole genome shotgun (WGS) entry which is preliminary data.</text>
</comment>
<dbReference type="InterPro" id="IPR050528">
    <property type="entry name" value="L-type_Lectin-RKs"/>
</dbReference>
<organism evidence="15 16">
    <name type="scientific">Rhododendron griersonianum</name>
    <dbReference type="NCBI Taxonomy" id="479676"/>
    <lineage>
        <taxon>Eukaryota</taxon>
        <taxon>Viridiplantae</taxon>
        <taxon>Streptophyta</taxon>
        <taxon>Embryophyta</taxon>
        <taxon>Tracheophyta</taxon>
        <taxon>Spermatophyta</taxon>
        <taxon>Magnoliopsida</taxon>
        <taxon>eudicotyledons</taxon>
        <taxon>Gunneridae</taxon>
        <taxon>Pentapetalae</taxon>
        <taxon>asterids</taxon>
        <taxon>Ericales</taxon>
        <taxon>Ericaceae</taxon>
        <taxon>Ericoideae</taxon>
        <taxon>Rhodoreae</taxon>
        <taxon>Rhododendron</taxon>
    </lineage>
</organism>
<feature type="binding site" evidence="12">
    <location>
        <position position="368"/>
    </location>
    <ligand>
        <name>ATP</name>
        <dbReference type="ChEBI" id="CHEBI:30616"/>
    </ligand>
</feature>
<dbReference type="GO" id="GO:0016020">
    <property type="term" value="C:membrane"/>
    <property type="evidence" value="ECO:0007669"/>
    <property type="project" value="UniProtKB-SubCell"/>
</dbReference>
<evidence type="ECO:0000256" key="13">
    <source>
        <dbReference type="SAM" id="Phobius"/>
    </source>
</evidence>
<dbReference type="Proteomes" id="UP000823749">
    <property type="component" value="Chromosome 8"/>
</dbReference>
<keyword evidence="16" id="KW-1185">Reference proteome</keyword>
<dbReference type="AlphaFoldDB" id="A0AAV6J156"/>
<evidence type="ECO:0000256" key="12">
    <source>
        <dbReference type="PROSITE-ProRule" id="PRU10141"/>
    </source>
</evidence>
<accession>A0AAV6J156</accession>
<comment type="similarity">
    <text evidence="3">In the C-terminal section; belongs to the protein kinase superfamily. Ser/Thr protein kinase family.</text>
</comment>
<evidence type="ECO:0000256" key="7">
    <source>
        <dbReference type="ARBA" id="ARBA00022741"/>
    </source>
</evidence>
<evidence type="ECO:0000259" key="14">
    <source>
        <dbReference type="PROSITE" id="PS50011"/>
    </source>
</evidence>
<keyword evidence="6" id="KW-0430">Lectin</keyword>
<feature type="transmembrane region" description="Helical" evidence="13">
    <location>
        <begin position="277"/>
        <end position="300"/>
    </location>
</feature>
<keyword evidence="8 12" id="KW-0067">ATP-binding</keyword>
<evidence type="ECO:0000313" key="15">
    <source>
        <dbReference type="EMBL" id="KAG5534443.1"/>
    </source>
</evidence>
<sequence>MLAAVLLCFEAVAAQILQTFTATYGPFNESNNDIFQLNGATISNGALQLTPDTLDSLKNQSGRVMLRQRFKFWEKSERVASFYSSFLFNIYAFGNTTPGEGLAFVLAPDTYLPSNSYGQYLGLTNSITDGSPKNRLVAIEFDTVKQAFDPDANHVGLNINSIVSTINASLTPFGIELAPEGEAQFYNVWVDYNGVNKVIEVYIARQAELDGETPSKPDTPVLKYNLDLREVLDQYSYFSFSASTGSGEQLNSVFRWNLIVDSYPQFLPPPSNILVKVWVGVGVPMLLILGAAVMGFYYLCSKQYMVKSESNFLLGALLRLLGTPREFQFKDLKMATNNFDEKKKLGQGGFGVVYRGHLHNENLEVAVKLFSRETLKGQDDFLAELTIINRLRHKHLVSLLGRILDAVEERLGDEYVIEAQKMLVLALACSHPIAGERPKTQAIVQIIAGLVPVPYVPPFKPAFVWPSMPVQEEDDMSSLASTTETKSFPTTHLGSGFTPQCISRELYASDKFNIV</sequence>
<dbReference type="InterPro" id="IPR000719">
    <property type="entry name" value="Prot_kinase_dom"/>
</dbReference>
<comment type="subcellular location">
    <subcellularLocation>
        <location evidence="1">Membrane</location>
        <topology evidence="1">Single-pass type I membrane protein</topology>
    </subcellularLocation>
</comment>
<dbReference type="GO" id="GO:0005524">
    <property type="term" value="F:ATP binding"/>
    <property type="evidence" value="ECO:0007669"/>
    <property type="project" value="UniProtKB-UniRule"/>
</dbReference>
<dbReference type="InterPro" id="IPR017441">
    <property type="entry name" value="Protein_kinase_ATP_BS"/>
</dbReference>
<dbReference type="SUPFAM" id="SSF49899">
    <property type="entry name" value="Concanavalin A-like lectins/glucanases"/>
    <property type="match status" value="1"/>
</dbReference>
<protein>
    <recommendedName>
        <fullName evidence="14">Protein kinase domain-containing protein</fullName>
    </recommendedName>
</protein>
<keyword evidence="7 12" id="KW-0547">Nucleotide-binding</keyword>
<dbReference type="GO" id="GO:0004672">
    <property type="term" value="F:protein kinase activity"/>
    <property type="evidence" value="ECO:0007669"/>
    <property type="project" value="InterPro"/>
</dbReference>
<dbReference type="SUPFAM" id="SSF56112">
    <property type="entry name" value="Protein kinase-like (PK-like)"/>
    <property type="match status" value="1"/>
</dbReference>
<dbReference type="PANTHER" id="PTHR27007">
    <property type="match status" value="1"/>
</dbReference>
<dbReference type="GO" id="GO:0006952">
    <property type="term" value="P:defense response"/>
    <property type="evidence" value="ECO:0007669"/>
    <property type="project" value="UniProtKB-ARBA"/>
</dbReference>
<dbReference type="GO" id="GO:0030246">
    <property type="term" value="F:carbohydrate binding"/>
    <property type="evidence" value="ECO:0007669"/>
    <property type="project" value="UniProtKB-KW"/>
</dbReference>
<evidence type="ECO:0000256" key="6">
    <source>
        <dbReference type="ARBA" id="ARBA00022734"/>
    </source>
</evidence>
<name>A0AAV6J156_9ERIC</name>
<reference evidence="15" key="1">
    <citation type="submission" date="2020-08" db="EMBL/GenBank/DDBJ databases">
        <title>Plant Genome Project.</title>
        <authorList>
            <person name="Zhang R.-G."/>
        </authorList>
    </citation>
    <scope>NUCLEOTIDE SEQUENCE</scope>
    <source>
        <strain evidence="15">WSP0</strain>
        <tissue evidence="15">Leaf</tissue>
    </source>
</reference>
<dbReference type="Gene3D" id="3.30.200.20">
    <property type="entry name" value="Phosphorylase Kinase, domain 1"/>
    <property type="match status" value="1"/>
</dbReference>
<evidence type="ECO:0000256" key="4">
    <source>
        <dbReference type="ARBA" id="ARBA00022692"/>
    </source>
</evidence>